<gene>
    <name evidence="3 4 5" type="primary">LOC108664413</name>
</gene>
<dbReference type="GeneID" id="108664413"/>
<dbReference type="GO" id="GO:0046872">
    <property type="term" value="F:metal ion binding"/>
    <property type="evidence" value="ECO:0007669"/>
    <property type="project" value="InterPro"/>
</dbReference>
<feature type="compositionally biased region" description="Basic and acidic residues" evidence="1">
    <location>
        <begin position="167"/>
        <end position="194"/>
    </location>
</feature>
<name>A0A8B7MYY6_HYAAZ</name>
<sequence length="437" mass="47059">MAEDDGADVQLGAAAEATVMAYHELALDADKRLHLALDETCLQFLSLVIGNGDNNLASKSMATLAALAESPECRAPMASTFGVLHSLRASVEEDNDHTDEMKSKAAELFTCLNFALYQQRAARRRSKMPSEVSADPPSSVSVETNSCDSHMDSSKVDAGPSGSVESCDSRIESSELEAGKVDTDDVDGKNDGKANKKGSRKAVTGKETQTADPKYDKDNNRGLVRSESAESTCSSVSMSSSSQPCQKLQTPGTEEADGQSNSRRGKYYTDPKFRTRLITLHVQGMQTPSERACVEGALVRVRGVISLVFDMTQSRIACRVRRVLDLAKLGSAIDKLDMNMQLFQVVAKNVNEEVRIPLSKAPVKSTEEAKKASSPSRDDDDTSDVELPEYLPEDEDDECAAVDDPSSAVANTGAAIREAASSLFSAAASLLQQSFYW</sequence>
<dbReference type="SUPFAM" id="SSF55008">
    <property type="entry name" value="HMA, heavy metal-associated domain"/>
    <property type="match status" value="1"/>
</dbReference>
<feature type="region of interest" description="Disordered" evidence="1">
    <location>
        <begin position="361"/>
        <end position="406"/>
    </location>
</feature>
<protein>
    <submittedName>
        <fullName evidence="3 4">Uncharacterized protein LOC108664413</fullName>
    </submittedName>
</protein>
<feature type="region of interest" description="Disordered" evidence="1">
    <location>
        <begin position="125"/>
        <end position="267"/>
    </location>
</feature>
<keyword evidence="2" id="KW-1185">Reference proteome</keyword>
<reference evidence="3 4" key="1">
    <citation type="submission" date="2025-04" db="UniProtKB">
        <authorList>
            <consortium name="RefSeq"/>
        </authorList>
    </citation>
    <scope>IDENTIFICATION</scope>
    <source>
        <tissue evidence="3 4">Whole organism</tissue>
    </source>
</reference>
<evidence type="ECO:0000313" key="2">
    <source>
        <dbReference type="Proteomes" id="UP000694843"/>
    </source>
</evidence>
<feature type="compositionally biased region" description="Polar residues" evidence="1">
    <location>
        <begin position="136"/>
        <end position="148"/>
    </location>
</feature>
<organism evidence="2 3">
    <name type="scientific">Hyalella azteca</name>
    <name type="common">Amphipod</name>
    <dbReference type="NCBI Taxonomy" id="294128"/>
    <lineage>
        <taxon>Eukaryota</taxon>
        <taxon>Metazoa</taxon>
        <taxon>Ecdysozoa</taxon>
        <taxon>Arthropoda</taxon>
        <taxon>Crustacea</taxon>
        <taxon>Multicrustacea</taxon>
        <taxon>Malacostraca</taxon>
        <taxon>Eumalacostraca</taxon>
        <taxon>Peracarida</taxon>
        <taxon>Amphipoda</taxon>
        <taxon>Senticaudata</taxon>
        <taxon>Talitrida</taxon>
        <taxon>Talitroidea</taxon>
        <taxon>Hyalellidae</taxon>
        <taxon>Hyalella</taxon>
    </lineage>
</organism>
<evidence type="ECO:0000256" key="1">
    <source>
        <dbReference type="SAM" id="MobiDB-lite"/>
    </source>
</evidence>
<dbReference type="KEGG" id="hazt:108664413"/>
<dbReference type="RefSeq" id="XP_047735512.1">
    <property type="nucleotide sequence ID" value="XM_047879556.1"/>
</dbReference>
<dbReference type="RefSeq" id="XP_047735513.1">
    <property type="nucleotide sequence ID" value="XM_047879557.1"/>
</dbReference>
<dbReference type="Proteomes" id="UP000694843">
    <property type="component" value="Unplaced"/>
</dbReference>
<feature type="compositionally biased region" description="Polar residues" evidence="1">
    <location>
        <begin position="243"/>
        <end position="262"/>
    </location>
</feature>
<evidence type="ECO:0000313" key="5">
    <source>
        <dbReference type="RefSeq" id="XP_047735513.1"/>
    </source>
</evidence>
<evidence type="ECO:0000313" key="3">
    <source>
        <dbReference type="RefSeq" id="XP_018006478.1"/>
    </source>
</evidence>
<dbReference type="RefSeq" id="XP_018006478.1">
    <property type="nucleotide sequence ID" value="XM_018150989.2"/>
</dbReference>
<dbReference type="PANTHER" id="PTHR28592">
    <property type="entry name" value="ARMADILLO REPEAT-CONTAINING PROTEIN 1"/>
    <property type="match status" value="1"/>
</dbReference>
<dbReference type="OrthoDB" id="17335at2759"/>
<feature type="compositionally biased region" description="Acidic residues" evidence="1">
    <location>
        <begin position="378"/>
        <end position="401"/>
    </location>
</feature>
<dbReference type="InterPro" id="IPR036163">
    <property type="entry name" value="HMA_dom_sf"/>
</dbReference>
<feature type="compositionally biased region" description="Low complexity" evidence="1">
    <location>
        <begin position="229"/>
        <end position="242"/>
    </location>
</feature>
<dbReference type="AlphaFoldDB" id="A0A8B7MYY6"/>
<accession>A0A8B7MYY6</accession>
<proteinExistence type="predicted"/>
<dbReference type="PANTHER" id="PTHR28592:SF1">
    <property type="entry name" value="ARMADILLO REPEAT-CONTAINING PROTEIN 1"/>
    <property type="match status" value="1"/>
</dbReference>
<evidence type="ECO:0000313" key="4">
    <source>
        <dbReference type="RefSeq" id="XP_047735512.1"/>
    </source>
</evidence>